<dbReference type="EMBL" id="ANOG01001062">
    <property type="protein sequence ID" value="EMI15618.1"/>
    <property type="molecule type" value="Genomic_DNA"/>
</dbReference>
<reference evidence="1 2" key="1">
    <citation type="journal article" date="2013" name="Mar. Genomics">
        <title>Expression of sulfatases in Rhodopirellula baltica and the diversity of sulfatases in the genus Rhodopirellula.</title>
        <authorList>
            <person name="Wegner C.E."/>
            <person name="Richter-Heitmann T."/>
            <person name="Klindworth A."/>
            <person name="Klockow C."/>
            <person name="Richter M."/>
            <person name="Achstetter T."/>
            <person name="Glockner F.O."/>
            <person name="Harder J."/>
        </authorList>
    </citation>
    <scope>NUCLEOTIDE SEQUENCE [LARGE SCALE GENOMIC DNA]</scope>
    <source>
        <strain evidence="1 2">SM1</strain>
    </source>
</reference>
<organism evidence="1 2">
    <name type="scientific">Rhodopirellula maiorica SM1</name>
    <dbReference type="NCBI Taxonomy" id="1265738"/>
    <lineage>
        <taxon>Bacteria</taxon>
        <taxon>Pseudomonadati</taxon>
        <taxon>Planctomycetota</taxon>
        <taxon>Planctomycetia</taxon>
        <taxon>Pirellulales</taxon>
        <taxon>Pirellulaceae</taxon>
        <taxon>Novipirellula</taxon>
    </lineage>
</organism>
<comment type="caution">
    <text evidence="1">The sequence shown here is derived from an EMBL/GenBank/DDBJ whole genome shotgun (WGS) entry which is preliminary data.</text>
</comment>
<name>M5R808_9BACT</name>
<evidence type="ECO:0000313" key="1">
    <source>
        <dbReference type="EMBL" id="EMI15618.1"/>
    </source>
</evidence>
<dbReference type="Proteomes" id="UP000011991">
    <property type="component" value="Unassembled WGS sequence"/>
</dbReference>
<evidence type="ECO:0000313" key="2">
    <source>
        <dbReference type="Proteomes" id="UP000011991"/>
    </source>
</evidence>
<sequence>MLRVADVLGQPSPEHRRRLCSTSAKLRLAEVTGLRRVAINANRIECHCGWALI</sequence>
<dbReference type="PATRIC" id="fig|1265738.3.peg.7422"/>
<accession>M5R808</accession>
<dbReference type="AlphaFoldDB" id="M5R808"/>
<gene>
    <name evidence="1" type="ORF">RMSM_07444</name>
</gene>
<proteinExistence type="predicted"/>
<keyword evidence="2" id="KW-1185">Reference proteome</keyword>
<protein>
    <submittedName>
        <fullName evidence="1">Uncharacterized protein</fullName>
    </submittedName>
</protein>